<feature type="domain" description="Gfo/Idh/MocA-like oxidoreductase N-terminal" evidence="4">
    <location>
        <begin position="4"/>
        <end position="117"/>
    </location>
</feature>
<accession>A0A5C8HVA1</accession>
<comment type="similarity">
    <text evidence="1">Belongs to the Gfo/Idh/MocA family.</text>
</comment>
<evidence type="ECO:0000259" key="4">
    <source>
        <dbReference type="Pfam" id="PF01408"/>
    </source>
</evidence>
<dbReference type="PANTHER" id="PTHR22604">
    <property type="entry name" value="OXIDOREDUCTASES"/>
    <property type="match status" value="1"/>
</dbReference>
<dbReference type="EMBL" id="VRSX01000006">
    <property type="protein sequence ID" value="TXK08832.1"/>
    <property type="molecule type" value="Genomic_DNA"/>
</dbReference>
<evidence type="ECO:0000256" key="3">
    <source>
        <dbReference type="ARBA" id="ARBA00023027"/>
    </source>
</evidence>
<dbReference type="Gene3D" id="3.30.360.10">
    <property type="entry name" value="Dihydrodipicolinate Reductase, domain 2"/>
    <property type="match status" value="1"/>
</dbReference>
<dbReference type="Pfam" id="PF01408">
    <property type="entry name" value="GFO_IDH_MocA"/>
    <property type="match status" value="1"/>
</dbReference>
<dbReference type="AlphaFoldDB" id="A0A5C8HVA1"/>
<dbReference type="OrthoDB" id="9815825at2"/>
<feature type="domain" description="GFO/IDH/MocA-like oxidoreductase" evidence="5">
    <location>
        <begin position="132"/>
        <end position="250"/>
    </location>
</feature>
<dbReference type="Proteomes" id="UP000321949">
    <property type="component" value="Unassembled WGS sequence"/>
</dbReference>
<gene>
    <name evidence="6" type="ORF">FVP74_12110</name>
</gene>
<evidence type="ECO:0000256" key="1">
    <source>
        <dbReference type="ARBA" id="ARBA00010928"/>
    </source>
</evidence>
<evidence type="ECO:0000256" key="2">
    <source>
        <dbReference type="ARBA" id="ARBA00023002"/>
    </source>
</evidence>
<sequence>MTARWAILGAGAISRDFVNGLTHATLGHLHAVGARSAADARTFADAHGAVVAGTYEEILERDDVDAVYIGTVHTTHGELAIAALEAGKAVLCEKPLTTTPADTDAVCAVAARTGLPLVEAFKYRFGPFPELLRRRIEDGAIGEVTEVVTTIGFTATERSGRLFDPAVAGGAILDAGCYPVSLAVGVAAWAGQSLEGARVRSADGTVGDTGVDETASAVLQLGAVTARVRTAIVEDLPRSARIVGTSGEIEVPNVWGSRQQSTDAAVLRRPDGTVEHLTAETLNPMGAEADAVIAALRDGRTEAPEMPWAQTRVIARLLEDWRRALD</sequence>
<dbReference type="InterPro" id="IPR036291">
    <property type="entry name" value="NAD(P)-bd_dom_sf"/>
</dbReference>
<keyword evidence="3" id="KW-0520">NAD</keyword>
<evidence type="ECO:0000313" key="6">
    <source>
        <dbReference type="EMBL" id="TXK08832.1"/>
    </source>
</evidence>
<protein>
    <submittedName>
        <fullName evidence="6">Gfo/Idh/MocA family oxidoreductase</fullName>
    </submittedName>
</protein>
<dbReference type="GO" id="GO:0000166">
    <property type="term" value="F:nucleotide binding"/>
    <property type="evidence" value="ECO:0007669"/>
    <property type="project" value="InterPro"/>
</dbReference>
<keyword evidence="7" id="KW-1185">Reference proteome</keyword>
<proteinExistence type="inferred from homology"/>
<evidence type="ECO:0000313" key="7">
    <source>
        <dbReference type="Proteomes" id="UP000321949"/>
    </source>
</evidence>
<dbReference type="Pfam" id="PF22725">
    <property type="entry name" value="GFO_IDH_MocA_C3"/>
    <property type="match status" value="1"/>
</dbReference>
<evidence type="ECO:0000259" key="5">
    <source>
        <dbReference type="Pfam" id="PF22725"/>
    </source>
</evidence>
<dbReference type="SUPFAM" id="SSF51735">
    <property type="entry name" value="NAD(P)-binding Rossmann-fold domains"/>
    <property type="match status" value="1"/>
</dbReference>
<dbReference type="InterPro" id="IPR000683">
    <property type="entry name" value="Gfo/Idh/MocA-like_OxRdtase_N"/>
</dbReference>
<dbReference type="GO" id="GO:0016491">
    <property type="term" value="F:oxidoreductase activity"/>
    <property type="evidence" value="ECO:0007669"/>
    <property type="project" value="UniProtKB-KW"/>
</dbReference>
<keyword evidence="2" id="KW-0560">Oxidoreductase</keyword>
<dbReference type="SUPFAM" id="SSF55347">
    <property type="entry name" value="Glyceraldehyde-3-phosphate dehydrogenase-like, C-terminal domain"/>
    <property type="match status" value="1"/>
</dbReference>
<name>A0A5C8HVA1_9MICO</name>
<dbReference type="InterPro" id="IPR055170">
    <property type="entry name" value="GFO_IDH_MocA-like_dom"/>
</dbReference>
<comment type="caution">
    <text evidence="6">The sequence shown here is derived from an EMBL/GenBank/DDBJ whole genome shotgun (WGS) entry which is preliminary data.</text>
</comment>
<dbReference type="InterPro" id="IPR050984">
    <property type="entry name" value="Gfo/Idh/MocA_domain"/>
</dbReference>
<dbReference type="PANTHER" id="PTHR22604:SF105">
    <property type="entry name" value="TRANS-1,2-DIHYDROBENZENE-1,2-DIOL DEHYDROGENASE"/>
    <property type="match status" value="1"/>
</dbReference>
<dbReference type="RefSeq" id="WP_147050414.1">
    <property type="nucleotide sequence ID" value="NZ_BKAH01000006.1"/>
</dbReference>
<organism evidence="6 7">
    <name type="scientific">Microbacterium saccharophilum</name>
    <dbReference type="NCBI Taxonomy" id="1213358"/>
    <lineage>
        <taxon>Bacteria</taxon>
        <taxon>Bacillati</taxon>
        <taxon>Actinomycetota</taxon>
        <taxon>Actinomycetes</taxon>
        <taxon>Micrococcales</taxon>
        <taxon>Microbacteriaceae</taxon>
        <taxon>Microbacterium</taxon>
    </lineage>
</organism>
<dbReference type="Gene3D" id="3.40.50.720">
    <property type="entry name" value="NAD(P)-binding Rossmann-like Domain"/>
    <property type="match status" value="1"/>
</dbReference>
<reference evidence="6 7" key="1">
    <citation type="submission" date="2019-08" db="EMBL/GenBank/DDBJ databases">
        <authorList>
            <person name="Dong K."/>
        </authorList>
    </citation>
    <scope>NUCLEOTIDE SEQUENCE [LARGE SCALE GENOMIC DNA]</scope>
    <source>
        <strain evidence="6 7">K-1</strain>
    </source>
</reference>